<dbReference type="PANTHER" id="PTHR42973:SF39">
    <property type="entry name" value="FAD-BINDING PCMH-TYPE DOMAIN-CONTAINING PROTEIN"/>
    <property type="match status" value="1"/>
</dbReference>
<keyword evidence="3" id="KW-0285">Flavoprotein</keyword>
<comment type="similarity">
    <text evidence="2">Belongs to the oxygen-dependent FAD-linked oxidoreductase family.</text>
</comment>
<dbReference type="InterPro" id="IPR006094">
    <property type="entry name" value="Oxid_FAD_bind_N"/>
</dbReference>
<evidence type="ECO:0000313" key="9">
    <source>
        <dbReference type="Proteomes" id="UP000016931"/>
    </source>
</evidence>
<feature type="compositionally biased region" description="Basic and acidic residues" evidence="6">
    <location>
        <begin position="525"/>
        <end position="538"/>
    </location>
</feature>
<feature type="domain" description="FAD-binding PCMH-type" evidence="7">
    <location>
        <begin position="35"/>
        <end position="217"/>
    </location>
</feature>
<dbReference type="PROSITE" id="PS51387">
    <property type="entry name" value="FAD_PCMH"/>
    <property type="match status" value="1"/>
</dbReference>
<evidence type="ECO:0000256" key="3">
    <source>
        <dbReference type="ARBA" id="ARBA00022630"/>
    </source>
</evidence>
<dbReference type="GO" id="GO:0071949">
    <property type="term" value="F:FAD binding"/>
    <property type="evidence" value="ECO:0007669"/>
    <property type="project" value="InterPro"/>
</dbReference>
<evidence type="ECO:0000256" key="2">
    <source>
        <dbReference type="ARBA" id="ARBA00005466"/>
    </source>
</evidence>
<evidence type="ECO:0000256" key="1">
    <source>
        <dbReference type="ARBA" id="ARBA00001974"/>
    </source>
</evidence>
<proteinExistence type="inferred from homology"/>
<dbReference type="Gene3D" id="3.30.465.10">
    <property type="match status" value="2"/>
</dbReference>
<dbReference type="GeneID" id="27904937"/>
<keyword evidence="5" id="KW-0560">Oxidoreductase</keyword>
<feature type="region of interest" description="Disordered" evidence="6">
    <location>
        <begin position="525"/>
        <end position="562"/>
    </location>
</feature>
<keyword evidence="9" id="KW-1185">Reference proteome</keyword>
<dbReference type="SUPFAM" id="SSF56176">
    <property type="entry name" value="FAD-binding/transporter-associated domain-like"/>
    <property type="match status" value="1"/>
</dbReference>
<reference evidence="8 9" key="1">
    <citation type="journal article" date="2012" name="PLoS Pathog.">
        <title>Diverse lifestyles and strategies of plant pathogenesis encoded in the genomes of eighteen Dothideomycetes fungi.</title>
        <authorList>
            <person name="Ohm R.A."/>
            <person name="Feau N."/>
            <person name="Henrissat B."/>
            <person name="Schoch C.L."/>
            <person name="Horwitz B.A."/>
            <person name="Barry K.W."/>
            <person name="Condon B.J."/>
            <person name="Copeland A.C."/>
            <person name="Dhillon B."/>
            <person name="Glaser F."/>
            <person name="Hesse C.N."/>
            <person name="Kosti I."/>
            <person name="LaButti K."/>
            <person name="Lindquist E.A."/>
            <person name="Lucas S."/>
            <person name="Salamov A.A."/>
            <person name="Bradshaw R.E."/>
            <person name="Ciuffetti L."/>
            <person name="Hamelin R.C."/>
            <person name="Kema G.H.J."/>
            <person name="Lawrence C."/>
            <person name="Scott J.A."/>
            <person name="Spatafora J.W."/>
            <person name="Turgeon B.G."/>
            <person name="de Wit P.J.G.M."/>
            <person name="Zhong S."/>
            <person name="Goodwin S.B."/>
            <person name="Grigoriev I.V."/>
        </authorList>
    </citation>
    <scope>NUCLEOTIDE SEQUENCE [LARGE SCALE GENOMIC DNA]</scope>
    <source>
        <strain evidence="8 9">SO2202</strain>
    </source>
</reference>
<dbReference type="InterPro" id="IPR050416">
    <property type="entry name" value="FAD-linked_Oxidoreductase"/>
</dbReference>
<dbReference type="eggNOG" id="ENOG502QUMR">
    <property type="taxonomic scope" value="Eukaryota"/>
</dbReference>
<dbReference type="OMA" id="QWVPFSK"/>
<dbReference type="Pfam" id="PF01565">
    <property type="entry name" value="FAD_binding_4"/>
    <property type="match status" value="1"/>
</dbReference>
<dbReference type="EMBL" id="KB456269">
    <property type="protein sequence ID" value="EMF09461.1"/>
    <property type="molecule type" value="Genomic_DNA"/>
</dbReference>
<dbReference type="Proteomes" id="UP000016931">
    <property type="component" value="Unassembled WGS sequence"/>
</dbReference>
<evidence type="ECO:0000256" key="5">
    <source>
        <dbReference type="ARBA" id="ARBA00023002"/>
    </source>
</evidence>
<dbReference type="AlphaFoldDB" id="N1QDH8"/>
<evidence type="ECO:0000256" key="6">
    <source>
        <dbReference type="SAM" id="MobiDB-lite"/>
    </source>
</evidence>
<evidence type="ECO:0000259" key="7">
    <source>
        <dbReference type="PROSITE" id="PS51387"/>
    </source>
</evidence>
<name>N1QDH8_SPHMS</name>
<gene>
    <name evidence="8" type="ORF">SEPMUDRAFT_158635</name>
</gene>
<accession>N1QDH8</accession>
<dbReference type="GO" id="GO:0016491">
    <property type="term" value="F:oxidoreductase activity"/>
    <property type="evidence" value="ECO:0007669"/>
    <property type="project" value="UniProtKB-KW"/>
</dbReference>
<evidence type="ECO:0000256" key="4">
    <source>
        <dbReference type="ARBA" id="ARBA00022827"/>
    </source>
</evidence>
<dbReference type="RefSeq" id="XP_016757582.1">
    <property type="nucleotide sequence ID" value="XM_016907800.1"/>
</dbReference>
<dbReference type="InterPro" id="IPR016169">
    <property type="entry name" value="FAD-bd_PCMH_sub2"/>
</dbReference>
<comment type="cofactor">
    <cofactor evidence="1">
        <name>FAD</name>
        <dbReference type="ChEBI" id="CHEBI:57692"/>
    </cofactor>
</comment>
<evidence type="ECO:0000313" key="8">
    <source>
        <dbReference type="EMBL" id="EMF09461.1"/>
    </source>
</evidence>
<organism evidence="8 9">
    <name type="scientific">Sphaerulina musiva (strain SO2202)</name>
    <name type="common">Poplar stem canker fungus</name>
    <name type="synonym">Septoria musiva</name>
    <dbReference type="NCBI Taxonomy" id="692275"/>
    <lineage>
        <taxon>Eukaryota</taxon>
        <taxon>Fungi</taxon>
        <taxon>Dikarya</taxon>
        <taxon>Ascomycota</taxon>
        <taxon>Pezizomycotina</taxon>
        <taxon>Dothideomycetes</taxon>
        <taxon>Dothideomycetidae</taxon>
        <taxon>Mycosphaerellales</taxon>
        <taxon>Mycosphaerellaceae</taxon>
        <taxon>Sphaerulina</taxon>
    </lineage>
</organism>
<dbReference type="InterPro" id="IPR036318">
    <property type="entry name" value="FAD-bd_PCMH-like_sf"/>
</dbReference>
<dbReference type="Gene3D" id="3.40.462.20">
    <property type="match status" value="1"/>
</dbReference>
<protein>
    <submittedName>
        <fullName evidence="8">FAD-binding domain-containing protein</fullName>
    </submittedName>
</protein>
<dbReference type="HOGENOM" id="CLU_040056_0_0_1"/>
<dbReference type="InterPro" id="IPR016166">
    <property type="entry name" value="FAD-bd_PCMH"/>
</dbReference>
<keyword evidence="4" id="KW-0274">FAD</keyword>
<dbReference type="STRING" id="692275.N1QDH8"/>
<dbReference type="OrthoDB" id="415825at2759"/>
<dbReference type="PANTHER" id="PTHR42973">
    <property type="entry name" value="BINDING OXIDOREDUCTASE, PUTATIVE (AFU_ORTHOLOGUE AFUA_1G17690)-RELATED"/>
    <property type="match status" value="1"/>
</dbReference>
<sequence length="562" mass="63075">MATIAGITGKQFVKGTQAWDNNKYQYASSTHGIDHDMNPALVIQPKNKEDIKLTLQYAKAQGIAVAIRTGGHQYSGASSTGGQNIQLDLGQTFRSPDDMVLLPPKEPDDGKRFVFASVSHALLEFNTFLGRHKLFVPTGQCAHVHLGGHVQTGGYGQLGRSFGLFGDHIRTIYMINADGIELEVTKESDPDLFFGVLGGSPGNMGVITHVLIEPHRDEDYTGSLGLKAIHLYDRHTVKRLLGHLAEMSDNVDFPRNYDLCISVLSSSFPLRGLWPGLDENIKTEHPDIFGTNQMPGWPRSIIVYAQWVPFSKDDKPDMAWFDLFRKGALHIFGDDDVERKPMSRLTPMWLFTNVREYALPYVKRTYLTNSTTLVQDGWPEWVTGRINELVEPIDNKCWLSCQIQAFGGRNSMFARNADNGTSYSWRDSTVCATIDAFHWSEAKETAEEWQKVNDQVGVGPGGIFSKQDRRVLWGSYGEYDLDSVWQTYYDNREKYEKLMAIRKKADPYGTFTANPFAVKRAEEVSKMEKKDEETHETNGKVAILVEEHGTNGTNGKDATDLA</sequence>